<accession>X1G5F3</accession>
<dbReference type="SUPFAM" id="SSF50249">
    <property type="entry name" value="Nucleic acid-binding proteins"/>
    <property type="match status" value="1"/>
</dbReference>
<organism evidence="1">
    <name type="scientific">marine sediment metagenome</name>
    <dbReference type="NCBI Taxonomy" id="412755"/>
    <lineage>
        <taxon>unclassified sequences</taxon>
        <taxon>metagenomes</taxon>
        <taxon>ecological metagenomes</taxon>
    </lineage>
</organism>
<dbReference type="Gene3D" id="2.40.50.140">
    <property type="entry name" value="Nucleic acid-binding proteins"/>
    <property type="match status" value="1"/>
</dbReference>
<comment type="caution">
    <text evidence="1">The sequence shown here is derived from an EMBL/GenBank/DDBJ whole genome shotgun (WGS) entry which is preliminary data.</text>
</comment>
<reference evidence="1" key="1">
    <citation type="journal article" date="2014" name="Front. Microbiol.">
        <title>High frequency of phylogenetically diverse reductive dehalogenase-homologous genes in deep subseafloor sedimentary metagenomes.</title>
        <authorList>
            <person name="Kawai M."/>
            <person name="Futagami T."/>
            <person name="Toyoda A."/>
            <person name="Takaki Y."/>
            <person name="Nishi S."/>
            <person name="Hori S."/>
            <person name="Arai W."/>
            <person name="Tsubouchi T."/>
            <person name="Morono Y."/>
            <person name="Uchiyama I."/>
            <person name="Ito T."/>
            <person name="Fujiyama A."/>
            <person name="Inagaki F."/>
            <person name="Takami H."/>
        </authorList>
    </citation>
    <scope>NUCLEOTIDE SEQUENCE</scope>
    <source>
        <strain evidence="1">Expedition CK06-06</strain>
    </source>
</reference>
<proteinExistence type="predicted"/>
<dbReference type="EMBL" id="BARU01019476">
    <property type="protein sequence ID" value="GAH53146.1"/>
    <property type="molecule type" value="Genomic_DNA"/>
</dbReference>
<name>X1G5F3_9ZZZZ</name>
<evidence type="ECO:0000313" key="1">
    <source>
        <dbReference type="EMBL" id="GAH53146.1"/>
    </source>
</evidence>
<dbReference type="AlphaFoldDB" id="X1G5F3"/>
<protein>
    <submittedName>
        <fullName evidence="1">Uncharacterized protein</fullName>
    </submittedName>
</protein>
<gene>
    <name evidence="1" type="ORF">S03H2_32066</name>
</gene>
<dbReference type="InterPro" id="IPR012340">
    <property type="entry name" value="NA-bd_OB-fold"/>
</dbReference>
<sequence>MLKSINIKFFIFFLKNSLKKIMLLFNRESLVIVISDIHLGDLSCKIGEFESFLVNLLQDLTRKSILVEGQVKQKYPIKEFTRKDGATGMVGSLILRDSTGIVRIIFE</sequence>